<dbReference type="SUPFAM" id="SSF53335">
    <property type="entry name" value="S-adenosyl-L-methionine-dependent methyltransferases"/>
    <property type="match status" value="1"/>
</dbReference>
<evidence type="ECO:0000256" key="3">
    <source>
        <dbReference type="ARBA" id="ARBA00023242"/>
    </source>
</evidence>
<comment type="similarity">
    <text evidence="2">Belongs to the NOC2 family.</text>
</comment>
<organism evidence="7 8">
    <name type="scientific">Anopheles melas</name>
    <dbReference type="NCBI Taxonomy" id="34690"/>
    <lineage>
        <taxon>Eukaryota</taxon>
        <taxon>Metazoa</taxon>
        <taxon>Ecdysozoa</taxon>
        <taxon>Arthropoda</taxon>
        <taxon>Hexapoda</taxon>
        <taxon>Insecta</taxon>
        <taxon>Pterygota</taxon>
        <taxon>Neoptera</taxon>
        <taxon>Endopterygota</taxon>
        <taxon>Diptera</taxon>
        <taxon>Nematocera</taxon>
        <taxon>Culicoidea</taxon>
        <taxon>Culicidae</taxon>
        <taxon>Anophelinae</taxon>
        <taxon>Anopheles</taxon>
    </lineage>
</organism>
<dbReference type="GO" id="GO:0010420">
    <property type="term" value="F:polyprenyldihydroxybenzoate methyltransferase activity"/>
    <property type="evidence" value="ECO:0007669"/>
    <property type="project" value="UniProtKB-UniRule"/>
</dbReference>
<feature type="compositionally biased region" description="Basic and acidic residues" evidence="5">
    <location>
        <begin position="278"/>
        <end position="289"/>
    </location>
</feature>
<comment type="catalytic activity">
    <reaction evidence="4">
        <text>a 3,4-dihydroxy-5-(all-trans-polyprenyl)benzoate + S-adenosyl-L-methionine = a 4-hydroxy-3-methoxy-5-(all-trans-polyprenyl)benzoate + S-adenosyl-L-homocysteine + H(+)</text>
        <dbReference type="Rhea" id="RHEA:44452"/>
        <dbReference type="Rhea" id="RHEA-COMP:10930"/>
        <dbReference type="Rhea" id="RHEA-COMP:10931"/>
        <dbReference type="ChEBI" id="CHEBI:15378"/>
        <dbReference type="ChEBI" id="CHEBI:57856"/>
        <dbReference type="ChEBI" id="CHEBI:59789"/>
        <dbReference type="ChEBI" id="CHEBI:64694"/>
        <dbReference type="ChEBI" id="CHEBI:84443"/>
        <dbReference type="EC" id="2.1.1.114"/>
    </reaction>
</comment>
<keyword evidence="4" id="KW-0460">Magnesium</keyword>
<comment type="function">
    <text evidence="4">O-methyltransferase required for two non-consecutive steps during ubiquinone biosynthesis. Catalyzes the 2 O-methylation of 3,4-dihydroxy-5-(all-trans-polyprenyl)benzoic acid into 4-hydroxy-3-methoxy-5-(all-trans-polyprenyl)benzoic acid. Also catalyzes the last step of ubiquinone biosynthesis by mediating methylation of 3-demethylubiquinone into ubiquinone. Also able to mediate the methylation of 3-demethylubiquinol into ubiquinol.</text>
</comment>
<dbReference type="GO" id="GO:0120537">
    <property type="term" value="F:3-demethylubiquinone 3-O-methyltransferase activity"/>
    <property type="evidence" value="ECO:0007669"/>
    <property type="project" value="RHEA"/>
</dbReference>
<reference evidence="7" key="2">
    <citation type="submission" date="2020-05" db="UniProtKB">
        <authorList>
            <consortium name="EnsemblMetazoa"/>
        </authorList>
    </citation>
    <scope>IDENTIFICATION</scope>
    <source>
        <strain evidence="7">CM1001059</strain>
    </source>
</reference>
<dbReference type="GO" id="GO:0061542">
    <property type="term" value="F:3-demethylubiquinol 3-O-methyltransferase activity"/>
    <property type="evidence" value="ECO:0007669"/>
    <property type="project" value="UniProtKB-UniRule"/>
</dbReference>
<keyword evidence="4" id="KW-0999">Mitochondrion inner membrane</keyword>
<dbReference type="GO" id="GO:0003714">
    <property type="term" value="F:transcription corepressor activity"/>
    <property type="evidence" value="ECO:0007669"/>
    <property type="project" value="TreeGrafter"/>
</dbReference>
<keyword evidence="4 6" id="KW-0472">Membrane</keyword>
<dbReference type="Pfam" id="PF13489">
    <property type="entry name" value="Methyltransf_23"/>
    <property type="match status" value="1"/>
</dbReference>
<feature type="compositionally biased region" description="Acidic residues" evidence="5">
    <location>
        <begin position="265"/>
        <end position="277"/>
    </location>
</feature>
<keyword evidence="6" id="KW-0812">Transmembrane</keyword>
<evidence type="ECO:0000313" key="8">
    <source>
        <dbReference type="Proteomes" id="UP000075902"/>
    </source>
</evidence>
<feature type="binding site" evidence="4">
    <location>
        <position position="994"/>
    </location>
    <ligand>
        <name>Mg(2+)</name>
        <dbReference type="ChEBI" id="CHEBI:18420"/>
    </ligand>
</feature>
<dbReference type="HAMAP" id="MF_00472">
    <property type="entry name" value="UbiG"/>
    <property type="match status" value="1"/>
</dbReference>
<dbReference type="GO" id="GO:0030691">
    <property type="term" value="C:Noc2p-Noc3p complex"/>
    <property type="evidence" value="ECO:0007669"/>
    <property type="project" value="TreeGrafter"/>
</dbReference>
<evidence type="ECO:0000256" key="4">
    <source>
        <dbReference type="HAMAP-Rule" id="MF_03190"/>
    </source>
</evidence>
<evidence type="ECO:0000256" key="2">
    <source>
        <dbReference type="ARBA" id="ARBA00005907"/>
    </source>
</evidence>
<dbReference type="Gene3D" id="3.40.50.150">
    <property type="entry name" value="Vaccinia Virus protein VP39"/>
    <property type="match status" value="1"/>
</dbReference>
<keyword evidence="4" id="KW-0808">Transferase</keyword>
<feature type="binding site" evidence="4">
    <location>
        <position position="922"/>
    </location>
    <ligand>
        <name>S-adenosyl-L-methionine</name>
        <dbReference type="ChEBI" id="CHEBI:59789"/>
    </ligand>
</feature>
<keyword evidence="4" id="KW-0949">S-adenosyl-L-methionine</keyword>
<feature type="binding site" evidence="4">
    <location>
        <position position="888"/>
    </location>
    <ligand>
        <name>S-adenosyl-L-methionine</name>
        <dbReference type="ChEBI" id="CHEBI:59789"/>
    </ligand>
</feature>
<comment type="subcellular location">
    <subcellularLocation>
        <location evidence="4">Mitochondrion inner membrane</location>
        <topology evidence="4">Peripheral membrane protein</topology>
        <orientation evidence="4">Matrix side</orientation>
    </subcellularLocation>
    <subcellularLocation>
        <location evidence="1">Nucleus</location>
    </subcellularLocation>
</comment>
<evidence type="ECO:0000256" key="6">
    <source>
        <dbReference type="SAM" id="Phobius"/>
    </source>
</evidence>
<keyword evidence="4" id="KW-0831">Ubiquinone biosynthesis</keyword>
<dbReference type="EC" id="2.1.1.64" evidence="4"/>
<dbReference type="AlphaFoldDB" id="A0A182TUZ1"/>
<feature type="region of interest" description="Disordered" evidence="5">
    <location>
        <begin position="1"/>
        <end position="233"/>
    </location>
</feature>
<feature type="transmembrane region" description="Helical" evidence="6">
    <location>
        <begin position="1101"/>
        <end position="1124"/>
    </location>
</feature>
<dbReference type="NCBIfam" id="TIGR01983">
    <property type="entry name" value="UbiG"/>
    <property type="match status" value="1"/>
</dbReference>
<name>A0A182TUZ1_9DIPT</name>
<comment type="similarity">
    <text evidence="4">Belongs to the class I-like SAM-binding methyltransferase superfamily. UbiG/COQ3 family.</text>
</comment>
<evidence type="ECO:0000256" key="5">
    <source>
        <dbReference type="SAM" id="MobiDB-lite"/>
    </source>
</evidence>
<dbReference type="GO" id="GO:0000122">
    <property type="term" value="P:negative regulation of transcription by RNA polymerase II"/>
    <property type="evidence" value="ECO:0007669"/>
    <property type="project" value="TreeGrafter"/>
</dbReference>
<dbReference type="Proteomes" id="UP000075902">
    <property type="component" value="Unassembled WGS sequence"/>
</dbReference>
<feature type="binding site" evidence="4">
    <location>
        <position position="943"/>
    </location>
    <ligand>
        <name>S-adenosyl-L-methionine</name>
        <dbReference type="ChEBI" id="CHEBI:59789"/>
    </ligand>
</feature>
<keyword evidence="4" id="KW-0489">Methyltransferase</keyword>
<feature type="compositionally biased region" description="Basic residues" evidence="5">
    <location>
        <begin position="58"/>
        <end position="70"/>
    </location>
</feature>
<dbReference type="GO" id="GO:0030690">
    <property type="term" value="C:Noc1p-Noc2p complex"/>
    <property type="evidence" value="ECO:0007669"/>
    <property type="project" value="TreeGrafter"/>
</dbReference>
<reference evidence="8" key="1">
    <citation type="submission" date="2014-01" db="EMBL/GenBank/DDBJ databases">
        <title>The Genome Sequence of Anopheles melas CM1001059_A (V2).</title>
        <authorList>
            <consortium name="The Broad Institute Genomics Platform"/>
            <person name="Neafsey D.E."/>
            <person name="Besansky N."/>
            <person name="Howell P."/>
            <person name="Walton C."/>
            <person name="Young S.K."/>
            <person name="Zeng Q."/>
            <person name="Gargeya S."/>
            <person name="Fitzgerald M."/>
            <person name="Haas B."/>
            <person name="Abouelleil A."/>
            <person name="Allen A.W."/>
            <person name="Alvarado L."/>
            <person name="Arachchi H.M."/>
            <person name="Berlin A.M."/>
            <person name="Chapman S.B."/>
            <person name="Gainer-Dewar J."/>
            <person name="Goldberg J."/>
            <person name="Griggs A."/>
            <person name="Gujja S."/>
            <person name="Hansen M."/>
            <person name="Howarth C."/>
            <person name="Imamovic A."/>
            <person name="Ireland A."/>
            <person name="Larimer J."/>
            <person name="McCowan C."/>
            <person name="Murphy C."/>
            <person name="Pearson M."/>
            <person name="Poon T.W."/>
            <person name="Priest M."/>
            <person name="Roberts A."/>
            <person name="Saif S."/>
            <person name="Shea T."/>
            <person name="Sisk P."/>
            <person name="Sykes S."/>
            <person name="Wortman J."/>
            <person name="Nusbaum C."/>
            <person name="Birren B."/>
        </authorList>
    </citation>
    <scope>NUCLEOTIDE SEQUENCE [LARGE SCALE GENOMIC DNA]</scope>
    <source>
        <strain evidence="8">CM1001059</strain>
    </source>
</reference>
<dbReference type="UniPathway" id="UPA00232"/>
<dbReference type="GO" id="GO:0032259">
    <property type="term" value="P:methylation"/>
    <property type="evidence" value="ECO:0007669"/>
    <property type="project" value="UniProtKB-KW"/>
</dbReference>
<keyword evidence="4" id="KW-0479">Metal-binding</keyword>
<dbReference type="GO" id="GO:0042273">
    <property type="term" value="P:ribosomal large subunit biogenesis"/>
    <property type="evidence" value="ECO:0007669"/>
    <property type="project" value="TreeGrafter"/>
</dbReference>
<sequence length="1146" mass="130136">MKIKQSKKKEDFQNMSLDNFLDNMDADVGDDEPEAKPKSKLKSNGIEKAKNKQEAKGDKKKAKSGGKVKKVAASTAEPDEEVNGAEEQKSKKTKKAKSVDAEQNEAMNGKVKKGKKLNSEAQRPELNGKEKKKKRKLAEPEEADSDEGSDHDAAGSNANSVLKKKTKKVKKVAEQAEMNGKKKKAVTESQPVQLNGKESKKTKGKQAAAEKSDKELTKSSMKQVEKEHKEALARLETTDPELFAFLKKNDEKLLKFGQLGGSDSEFSDSENEAEDEEGAVHELPDKLDVASDESDFDPNEDEDEQGPGEVNDEDEDGEEEEKAADDDDGTPGKRVTFKMLKAWTNDLTTLPIKHVHGIRNICKAFNSALYTVTGDKSVIPPYRVEGSAMFNGIVQTCVLYLGPALRSYLALTEKRQFKDLKNDFRFKKVRASIKTYLIDLTNLLENVSSSHIMSVLLKHLHEFSSILICYQNLTKPILKRLIGIWSTAEEETIRVLAFMCILKITHAQQSFFLSNVLKVMYLAYVKNSKFVSPNTLPNINFMRRSLAEMFLLNFNVSYQHMFLYIRQLAIHLRNAVILQKKESLQYVYNWQYINSLKLWGDVLGSAHAHGGALEPLIYPFVSITIGVMKLIPSAQYFPLRFHCCRTLIQLNAKTNIYIPVLPFLVEVLRSHSFNEDHKKLSMRPVNLTCLLRFSPANIQENAFKDAVIDQIYELVLEFAANESASIGFPEIVLPIILQLRQYAKTTKQYKYSRKMKQLSDKLMENYDFMEKRRRKMDIPLKETDRIRAWEELVRAEGTPLAKFYATIAKETEAVKRRHATDSEKISDYKLPTLKKMFEKTSIAFLSLVEGLSMKGTTEDDVATFDQLSKRWWEPNGPMILLHRLNKLRVPMVVEGLIKVGKLDRKQRYTTDALKGLNILDVGCGGGIYAEALAKLHANVVGIDPARHLIEVAKAHAEAQSDIKDRCHYYEQSMEEHWQGAANKYDVVVLSETIEHVVDKSSLLKHVSEVLKPGGSVFISTWNKTSWSWLLAVVVLENIMKRLPKGSHDYDKFVSPEETEAILEAYGCRTIEQRPFYLKFWESEWVWVPFNQLTYALHAGRLFLRLVLMAVLVLMLVGLVLLRLLRYECHGVMVSPPAHFVVRSHLL</sequence>
<dbReference type="InterPro" id="IPR010233">
    <property type="entry name" value="UbiG_MeTrfase"/>
</dbReference>
<evidence type="ECO:0000256" key="1">
    <source>
        <dbReference type="ARBA" id="ARBA00004123"/>
    </source>
</evidence>
<dbReference type="Pfam" id="PF03715">
    <property type="entry name" value="Noc2"/>
    <property type="match status" value="1"/>
</dbReference>
<comment type="catalytic activity">
    <reaction evidence="4">
        <text>a 3-demethylubiquinone + S-adenosyl-L-methionine = a ubiquinone + S-adenosyl-L-homocysteine</text>
        <dbReference type="Rhea" id="RHEA:81215"/>
        <dbReference type="Rhea" id="RHEA-COMP:9565"/>
        <dbReference type="Rhea" id="RHEA-COMP:19654"/>
        <dbReference type="ChEBI" id="CHEBI:16389"/>
        <dbReference type="ChEBI" id="CHEBI:57856"/>
        <dbReference type="ChEBI" id="CHEBI:59789"/>
        <dbReference type="ChEBI" id="CHEBI:231825"/>
    </reaction>
</comment>
<dbReference type="GO" id="GO:0005654">
    <property type="term" value="C:nucleoplasm"/>
    <property type="evidence" value="ECO:0007669"/>
    <property type="project" value="TreeGrafter"/>
</dbReference>
<dbReference type="CDD" id="cd02440">
    <property type="entry name" value="AdoMet_MTases"/>
    <property type="match status" value="1"/>
</dbReference>
<dbReference type="VEuPathDB" id="VectorBase:AMEC008771"/>
<dbReference type="InterPro" id="IPR029063">
    <property type="entry name" value="SAM-dependent_MTases_sf"/>
</dbReference>
<feature type="compositionally biased region" description="Basic and acidic residues" evidence="5">
    <location>
        <begin position="45"/>
        <end position="57"/>
    </location>
</feature>
<keyword evidence="8" id="KW-1185">Reference proteome</keyword>
<dbReference type="GO" id="GO:0005730">
    <property type="term" value="C:nucleolus"/>
    <property type="evidence" value="ECO:0007669"/>
    <property type="project" value="TreeGrafter"/>
</dbReference>
<comment type="catalytic activity">
    <reaction evidence="4">
        <text>a 3-demethylubiquinol + S-adenosyl-L-methionine = a ubiquinol + S-adenosyl-L-homocysteine + H(+)</text>
        <dbReference type="Rhea" id="RHEA:44380"/>
        <dbReference type="Rhea" id="RHEA-COMP:9566"/>
        <dbReference type="Rhea" id="RHEA-COMP:10914"/>
        <dbReference type="ChEBI" id="CHEBI:15378"/>
        <dbReference type="ChEBI" id="CHEBI:17976"/>
        <dbReference type="ChEBI" id="CHEBI:57856"/>
        <dbReference type="ChEBI" id="CHEBI:59789"/>
        <dbReference type="ChEBI" id="CHEBI:84422"/>
        <dbReference type="EC" id="2.1.1.64"/>
    </reaction>
</comment>
<dbReference type="EnsemblMetazoa" id="AMEC008771-RA">
    <property type="protein sequence ID" value="AMEC008771-PA"/>
    <property type="gene ID" value="AMEC008771"/>
</dbReference>
<dbReference type="EC" id="2.1.1.-" evidence="4"/>
<feature type="binding site" evidence="4">
    <location>
        <position position="991"/>
    </location>
    <ligand>
        <name>Mg(2+)</name>
        <dbReference type="ChEBI" id="CHEBI:18420"/>
    </ligand>
</feature>
<dbReference type="InterPro" id="IPR005343">
    <property type="entry name" value="Noc2"/>
</dbReference>
<feature type="compositionally biased region" description="Acidic residues" evidence="5">
    <location>
        <begin position="290"/>
        <end position="329"/>
    </location>
</feature>
<feature type="region of interest" description="Disordered" evidence="5">
    <location>
        <begin position="257"/>
        <end position="332"/>
    </location>
</feature>
<dbReference type="EC" id="2.1.1.114" evidence="4"/>
<comment type="subunit">
    <text evidence="4">Component of a multi-subunit COQ enzyme complex.</text>
</comment>
<dbReference type="PANTHER" id="PTHR12687:SF4">
    <property type="entry name" value="NUCLEOLAR COMPLEX PROTEIN 2 HOMOLOG"/>
    <property type="match status" value="1"/>
</dbReference>
<keyword evidence="6" id="KW-1133">Transmembrane helix</keyword>
<comment type="cofactor">
    <cofactor evidence="4">
        <name>Mg(2+)</name>
        <dbReference type="ChEBI" id="CHEBI:18420"/>
    </cofactor>
</comment>
<comment type="pathway">
    <text evidence="4">Cofactor biosynthesis; ubiquinone biosynthesis.</text>
</comment>
<feature type="compositionally biased region" description="Acidic residues" evidence="5">
    <location>
        <begin position="24"/>
        <end position="33"/>
    </location>
</feature>
<dbReference type="GO" id="GO:0046872">
    <property type="term" value="F:metal ion binding"/>
    <property type="evidence" value="ECO:0007669"/>
    <property type="project" value="UniProtKB-KW"/>
</dbReference>
<gene>
    <name evidence="4" type="primary">coq3</name>
</gene>
<proteinExistence type="inferred from homology"/>
<feature type="binding site" evidence="4">
    <location>
        <position position="995"/>
    </location>
    <ligand>
        <name>Mg(2+)</name>
        <dbReference type="ChEBI" id="CHEBI:18420"/>
    </ligand>
</feature>
<dbReference type="GO" id="GO:0042393">
    <property type="term" value="F:histone binding"/>
    <property type="evidence" value="ECO:0007669"/>
    <property type="project" value="TreeGrafter"/>
</dbReference>
<dbReference type="GO" id="GO:0031314">
    <property type="term" value="C:extrinsic component of mitochondrial inner membrane"/>
    <property type="evidence" value="ECO:0007669"/>
    <property type="project" value="UniProtKB-UniRule"/>
</dbReference>
<keyword evidence="4" id="KW-0496">Mitochondrion</keyword>
<dbReference type="STRING" id="34690.A0A182TUZ1"/>
<accession>A0A182TUZ1</accession>
<dbReference type="PANTHER" id="PTHR12687">
    <property type="entry name" value="NUCLEOLAR COMPLEX 2 AND RAD4-RELATED"/>
    <property type="match status" value="1"/>
</dbReference>
<feature type="compositionally biased region" description="Basic and acidic residues" evidence="5">
    <location>
        <begin position="208"/>
        <end position="233"/>
    </location>
</feature>
<evidence type="ECO:0000313" key="7">
    <source>
        <dbReference type="EnsemblMetazoa" id="AMEC008771-PA"/>
    </source>
</evidence>
<keyword evidence="3" id="KW-0539">Nucleus</keyword>
<feature type="binding site" evidence="4">
    <location>
        <position position="990"/>
    </location>
    <ligand>
        <name>S-adenosyl-L-methionine</name>
        <dbReference type="ChEBI" id="CHEBI:59789"/>
    </ligand>
</feature>
<protein>
    <recommendedName>
        <fullName evidence="4">Ubiquinone biosynthesis O-methyltransferase, mitochondrial</fullName>
    </recommendedName>
    <alternativeName>
        <fullName evidence="4">3-demethylubiquinol 3-O-methyltransferase</fullName>
        <ecNumber evidence="4">2.1.1.64</ecNumber>
    </alternativeName>
    <alternativeName>
        <fullName evidence="4">3-demethylubiquinone 3-O-methyltransferase</fullName>
        <ecNumber evidence="4">2.1.1.-</ecNumber>
    </alternativeName>
    <alternativeName>
        <fullName evidence="4">Polyprenyldihydroxybenzoate methyltransferase</fullName>
        <ecNumber evidence="4">2.1.1.114</ecNumber>
    </alternativeName>
</protein>